<keyword evidence="2" id="KW-1185">Reference proteome</keyword>
<dbReference type="EMBL" id="MNAD01001654">
    <property type="protein sequence ID" value="OJT02634.1"/>
    <property type="molecule type" value="Genomic_DNA"/>
</dbReference>
<dbReference type="OMA" id="APYRSSW"/>
<evidence type="ECO:0000313" key="2">
    <source>
        <dbReference type="Proteomes" id="UP000184267"/>
    </source>
</evidence>
<reference evidence="1 2" key="1">
    <citation type="submission" date="2016-10" db="EMBL/GenBank/DDBJ databases">
        <title>Genome sequence of the basidiomycete white-rot fungus Trametes pubescens.</title>
        <authorList>
            <person name="Makela M.R."/>
            <person name="Granchi Z."/>
            <person name="Peng M."/>
            <person name="De Vries R.P."/>
            <person name="Grigoriev I."/>
            <person name="Riley R."/>
            <person name="Hilden K."/>
        </authorList>
    </citation>
    <scope>NUCLEOTIDE SEQUENCE [LARGE SCALE GENOMIC DNA]</scope>
    <source>
        <strain evidence="1 2">FBCC735</strain>
    </source>
</reference>
<dbReference type="Proteomes" id="UP000184267">
    <property type="component" value="Unassembled WGS sequence"/>
</dbReference>
<proteinExistence type="predicted"/>
<gene>
    <name evidence="1" type="ORF">TRAPUB_6815</name>
</gene>
<protein>
    <recommendedName>
        <fullName evidence="3">F-box domain-containing protein</fullName>
    </recommendedName>
</protein>
<evidence type="ECO:0008006" key="3">
    <source>
        <dbReference type="Google" id="ProtNLM"/>
    </source>
</evidence>
<evidence type="ECO:0000313" key="1">
    <source>
        <dbReference type="EMBL" id="OJT02634.1"/>
    </source>
</evidence>
<comment type="caution">
    <text evidence="1">The sequence shown here is derived from an EMBL/GenBank/DDBJ whole genome shotgun (WGS) entry which is preliminary data.</text>
</comment>
<accession>A0A1M2V4V8</accession>
<sequence>MDALQVGEEHPVLHEDIIHAILDYLQDDKPALAICSLTSRAWTSPCRRHLFRDIAVAISPYKFRDRIEAFVGFLRDSYDARAYIQTLTFKADIYNPFPANLDVVAFRAILDTASYLRRFTLVDMFLTDEHSRKYTCAADTQPTVSLPHLAVSSNRKLTEEQYVTLLDVLFQTFAQIGTLELDVFVAPSTRHGAPLRLLAKYVDMAVFPAIDNLVFHPPSNLPLSSLYHMLHRSLISNRSPSSVSFHGTRGDHDEVRARVSEFCDIVIDGVRNVLRELEFHPGTAVFRRAVNASEVWNLPNLSQHHQLRTLTLPLECEDIPYSGEELTWMLDSHAHILLRYPPPSLERLVLKVRIPYNQDTLPYLQGYVDYLTHAPYRSSWAALDIAFSSLPSAPQVAFEFVGPWQGFASSEELERCMRELLPDTHKKGVLRVTLEKSFPRWNF</sequence>
<organism evidence="1 2">
    <name type="scientific">Trametes pubescens</name>
    <name type="common">White-rot fungus</name>
    <dbReference type="NCBI Taxonomy" id="154538"/>
    <lineage>
        <taxon>Eukaryota</taxon>
        <taxon>Fungi</taxon>
        <taxon>Dikarya</taxon>
        <taxon>Basidiomycota</taxon>
        <taxon>Agaricomycotina</taxon>
        <taxon>Agaricomycetes</taxon>
        <taxon>Polyporales</taxon>
        <taxon>Polyporaceae</taxon>
        <taxon>Trametes</taxon>
    </lineage>
</organism>
<name>A0A1M2V4V8_TRAPU</name>
<dbReference type="AlphaFoldDB" id="A0A1M2V4V8"/>
<dbReference type="OrthoDB" id="2739065at2759"/>